<sequence length="119" mass="13268">MTTTRGNPEVEELWREFHGLVNMTSQELQGWLMTASSGEDGFTADPDLGMPELSRHVVRLLGKRKVDLTREDVECMGEVVSRIREELERPGGGDPSDDVSRHRLMSLGHDPLKPEGGVI</sequence>
<evidence type="ECO:0000313" key="2">
    <source>
        <dbReference type="EMBL" id="RJL24150.1"/>
    </source>
</evidence>
<name>A0A3A4ADM7_9ACTN</name>
<dbReference type="InterPro" id="IPR021487">
    <property type="entry name" value="DUF3140"/>
</dbReference>
<dbReference type="RefSeq" id="WP_119930007.1">
    <property type="nucleotide sequence ID" value="NZ_QZEY01000016.1"/>
</dbReference>
<gene>
    <name evidence="2" type="ORF">D5H75_30340</name>
</gene>
<reference evidence="2 3" key="1">
    <citation type="submission" date="2018-09" db="EMBL/GenBank/DDBJ databases">
        <title>YIM 75507 draft genome.</title>
        <authorList>
            <person name="Tang S."/>
            <person name="Feng Y."/>
        </authorList>
    </citation>
    <scope>NUCLEOTIDE SEQUENCE [LARGE SCALE GENOMIC DNA]</scope>
    <source>
        <strain evidence="2 3">YIM 75507</strain>
    </source>
</reference>
<dbReference type="PANTHER" id="PTHR40630">
    <property type="entry name" value="POSSIBLE DNA-BINDING PROTEIN"/>
    <property type="match status" value="1"/>
</dbReference>
<organism evidence="2 3">
    <name type="scientific">Bailinhaonella thermotolerans</name>
    <dbReference type="NCBI Taxonomy" id="1070861"/>
    <lineage>
        <taxon>Bacteria</taxon>
        <taxon>Bacillati</taxon>
        <taxon>Actinomycetota</taxon>
        <taxon>Actinomycetes</taxon>
        <taxon>Streptosporangiales</taxon>
        <taxon>Streptosporangiaceae</taxon>
        <taxon>Bailinhaonella</taxon>
    </lineage>
</organism>
<dbReference type="AlphaFoldDB" id="A0A3A4ADM7"/>
<dbReference type="Proteomes" id="UP000265768">
    <property type="component" value="Unassembled WGS sequence"/>
</dbReference>
<evidence type="ECO:0000256" key="1">
    <source>
        <dbReference type="SAM" id="MobiDB-lite"/>
    </source>
</evidence>
<dbReference type="Pfam" id="PF11338">
    <property type="entry name" value="DUF3140"/>
    <property type="match status" value="1"/>
</dbReference>
<dbReference type="PANTHER" id="PTHR40630:SF1">
    <property type="entry name" value="DNA-BINDING PROTEIN"/>
    <property type="match status" value="1"/>
</dbReference>
<feature type="region of interest" description="Disordered" evidence="1">
    <location>
        <begin position="84"/>
        <end position="119"/>
    </location>
</feature>
<keyword evidence="3" id="KW-1185">Reference proteome</keyword>
<dbReference type="EMBL" id="QZEY01000016">
    <property type="protein sequence ID" value="RJL24150.1"/>
    <property type="molecule type" value="Genomic_DNA"/>
</dbReference>
<dbReference type="OrthoDB" id="513524at2"/>
<proteinExistence type="predicted"/>
<comment type="caution">
    <text evidence="2">The sequence shown here is derived from an EMBL/GenBank/DDBJ whole genome shotgun (WGS) entry which is preliminary data.</text>
</comment>
<accession>A0A3A4ADM7</accession>
<evidence type="ECO:0000313" key="3">
    <source>
        <dbReference type="Proteomes" id="UP000265768"/>
    </source>
</evidence>
<protein>
    <submittedName>
        <fullName evidence="2">DUF3140 domain-containing protein</fullName>
    </submittedName>
</protein>